<dbReference type="RefSeq" id="WP_066774241.1">
    <property type="nucleotide sequence ID" value="NZ_CP013244.1"/>
</dbReference>
<dbReference type="Gene3D" id="3.30.2310.20">
    <property type="entry name" value="RelE-like"/>
    <property type="match status" value="1"/>
</dbReference>
<name>A0A1B1AMJ0_9PROT</name>
<evidence type="ECO:0000256" key="1">
    <source>
        <dbReference type="ARBA" id="ARBA00022649"/>
    </source>
</evidence>
<gene>
    <name evidence="2" type="ORF">ATE48_18740</name>
</gene>
<organism evidence="2 3">
    <name type="scientific">Candidatus Viadribacter manganicus</name>
    <dbReference type="NCBI Taxonomy" id="1759059"/>
    <lineage>
        <taxon>Bacteria</taxon>
        <taxon>Pseudomonadati</taxon>
        <taxon>Pseudomonadota</taxon>
        <taxon>Alphaproteobacteria</taxon>
        <taxon>Hyphomonadales</taxon>
        <taxon>Hyphomonadaceae</taxon>
        <taxon>Candidatus Viadribacter</taxon>
    </lineage>
</organism>
<dbReference type="InterPro" id="IPR007712">
    <property type="entry name" value="RelE/ParE_toxin"/>
</dbReference>
<dbReference type="OrthoDB" id="7173315at2"/>
<keyword evidence="1" id="KW-1277">Toxin-antitoxin system</keyword>
<proteinExistence type="predicted"/>
<evidence type="ECO:0008006" key="4">
    <source>
        <dbReference type="Google" id="ProtNLM"/>
    </source>
</evidence>
<protein>
    <recommendedName>
        <fullName evidence="4">Plasmid stabilization protein ParE</fullName>
    </recommendedName>
</protein>
<dbReference type="KEGG" id="cbot:ATE48_18740"/>
<dbReference type="EMBL" id="CP013244">
    <property type="protein sequence ID" value="ANP47789.1"/>
    <property type="molecule type" value="Genomic_DNA"/>
</dbReference>
<evidence type="ECO:0000313" key="2">
    <source>
        <dbReference type="EMBL" id="ANP47789.1"/>
    </source>
</evidence>
<reference evidence="2 3" key="1">
    <citation type="submission" date="2015-11" db="EMBL/GenBank/DDBJ databases">
        <title>Whole-Genome Sequence of Candidatus Oderbacter manganicum from the National Park Lower Oder Valley, Germany.</title>
        <authorList>
            <person name="Braun B."/>
            <person name="Liere K."/>
            <person name="Szewzyk U."/>
        </authorList>
    </citation>
    <scope>NUCLEOTIDE SEQUENCE [LARGE SCALE GENOMIC DNA]</scope>
    <source>
        <strain evidence="2 3">OTSz_A_272</strain>
    </source>
</reference>
<sequence>MRGKRIVSLAAAAQADLDNIAAWTTDNFGPSQAESYIEAIVDTIDELTAQNSPSRSLARDEVAKGMRTLHMRKRGRRGRHFLLYSETEEEVKIQRVLHDGMELSRHLPREDV</sequence>
<dbReference type="Pfam" id="PF05016">
    <property type="entry name" value="ParE_toxin"/>
    <property type="match status" value="1"/>
</dbReference>
<dbReference type="AlphaFoldDB" id="A0A1B1AMJ0"/>
<dbReference type="InterPro" id="IPR035093">
    <property type="entry name" value="RelE/ParE_toxin_dom_sf"/>
</dbReference>
<evidence type="ECO:0000313" key="3">
    <source>
        <dbReference type="Proteomes" id="UP000092498"/>
    </source>
</evidence>
<dbReference type="Proteomes" id="UP000092498">
    <property type="component" value="Chromosome"/>
</dbReference>
<keyword evidence="3" id="KW-1185">Reference proteome</keyword>
<accession>A0A1B1AMJ0</accession>
<dbReference type="InParanoid" id="A0A1B1AMJ0"/>